<evidence type="ECO:0000313" key="1">
    <source>
        <dbReference type="Proteomes" id="UP000694846"/>
    </source>
</evidence>
<proteinExistence type="predicted"/>
<organism evidence="1 2">
    <name type="scientific">Sipha flava</name>
    <name type="common">yellow sugarcane aphid</name>
    <dbReference type="NCBI Taxonomy" id="143950"/>
    <lineage>
        <taxon>Eukaryota</taxon>
        <taxon>Metazoa</taxon>
        <taxon>Ecdysozoa</taxon>
        <taxon>Arthropoda</taxon>
        <taxon>Hexapoda</taxon>
        <taxon>Insecta</taxon>
        <taxon>Pterygota</taxon>
        <taxon>Neoptera</taxon>
        <taxon>Paraneoptera</taxon>
        <taxon>Hemiptera</taxon>
        <taxon>Sternorrhyncha</taxon>
        <taxon>Aphidomorpha</taxon>
        <taxon>Aphidoidea</taxon>
        <taxon>Aphididae</taxon>
        <taxon>Sipha</taxon>
    </lineage>
</organism>
<gene>
    <name evidence="2" type="primary">LOC112681227</name>
</gene>
<reference evidence="2" key="1">
    <citation type="submission" date="2025-08" db="UniProtKB">
        <authorList>
            <consortium name="RefSeq"/>
        </authorList>
    </citation>
    <scope>IDENTIFICATION</scope>
</reference>
<protein>
    <submittedName>
        <fullName evidence="2">Uncharacterized protein LOC112681227</fullName>
    </submittedName>
</protein>
<accession>A0A8B8F930</accession>
<dbReference type="AlphaFoldDB" id="A0A8B8F930"/>
<dbReference type="Proteomes" id="UP000694846">
    <property type="component" value="Unplaced"/>
</dbReference>
<evidence type="ECO:0000313" key="2">
    <source>
        <dbReference type="RefSeq" id="XP_025407278.1"/>
    </source>
</evidence>
<dbReference type="OrthoDB" id="6619655at2759"/>
<dbReference type="GeneID" id="112681227"/>
<name>A0A8B8F930_9HEMI</name>
<keyword evidence="1" id="KW-1185">Reference proteome</keyword>
<dbReference type="RefSeq" id="XP_025407278.1">
    <property type="nucleotide sequence ID" value="XM_025551493.1"/>
</dbReference>
<sequence length="233" mass="25714">MSCQTLSLSGNTTELECRFFPPIEVGDSAEIGLLGLQTYNSMPNVEPGCDTLGIIDARGDTSLIQIPTGCYEISTLEAKIVEHLASSSVDFFELKSDPSTLKCTIRCSNDVVFNVNNSMAPLLGFNKTTRLPANIKHESSDLVNIMRINCIKVVCNLALGSFENGKQSHTIHEFYPAVAPGFKIIEVPKYCVLYRLGTNTVDNVRVTLRDQDDKLINIRGETLNVRLLVKKKI</sequence>